<name>A0A939B4A3_9BACT</name>
<dbReference type="EMBL" id="JACJJL010000038">
    <property type="protein sequence ID" value="MBM6662993.1"/>
    <property type="molecule type" value="Genomic_DNA"/>
</dbReference>
<sequence length="59" mass="6753">MNFLVRFKGECVMLEVGVRGGKAKNMVTVFKNKDVKVQTVPLIWDSLSRIRMQTLPFPV</sequence>
<evidence type="ECO:0000313" key="2">
    <source>
        <dbReference type="Proteomes" id="UP000764045"/>
    </source>
</evidence>
<evidence type="ECO:0000313" key="1">
    <source>
        <dbReference type="EMBL" id="MBM6662993.1"/>
    </source>
</evidence>
<proteinExistence type="predicted"/>
<protein>
    <submittedName>
        <fullName evidence="1">Uncharacterized protein</fullName>
    </submittedName>
</protein>
<dbReference type="Proteomes" id="UP000764045">
    <property type="component" value="Unassembled WGS sequence"/>
</dbReference>
<gene>
    <name evidence="1" type="ORF">H6B30_14790</name>
</gene>
<keyword evidence="2" id="KW-1185">Reference proteome</keyword>
<dbReference type="AlphaFoldDB" id="A0A939B4A3"/>
<dbReference type="RefSeq" id="WP_205111958.1">
    <property type="nucleotide sequence ID" value="NZ_JACJJL010000038.1"/>
</dbReference>
<comment type="caution">
    <text evidence="1">The sequence shown here is derived from an EMBL/GenBank/DDBJ whole genome shotgun (WGS) entry which is preliminary data.</text>
</comment>
<accession>A0A939B4A3</accession>
<organism evidence="1 2">
    <name type="scientific">Marseilla massiliensis</name>
    <dbReference type="NCBI Taxonomy" id="1841864"/>
    <lineage>
        <taxon>Bacteria</taxon>
        <taxon>Pseudomonadati</taxon>
        <taxon>Bacteroidota</taxon>
        <taxon>Bacteroidia</taxon>
        <taxon>Bacteroidales</taxon>
        <taxon>Prevotellaceae</taxon>
        <taxon>Marseilla</taxon>
    </lineage>
</organism>
<reference evidence="1 2" key="1">
    <citation type="journal article" date="2021" name="Sci. Rep.">
        <title>The distribution of antibiotic resistance genes in chicken gut microbiota commensals.</title>
        <authorList>
            <person name="Juricova H."/>
            <person name="Matiasovicova J."/>
            <person name="Kubasova T."/>
            <person name="Cejkova D."/>
            <person name="Rychlik I."/>
        </authorList>
    </citation>
    <scope>NUCLEOTIDE SEQUENCE [LARGE SCALE GENOMIC DNA]</scope>
    <source>
        <strain evidence="1 2">An819</strain>
    </source>
</reference>